<keyword evidence="2" id="KW-1185">Reference proteome</keyword>
<organism evidence="1 2">
    <name type="scientific">Dentipellis fragilis</name>
    <dbReference type="NCBI Taxonomy" id="205917"/>
    <lineage>
        <taxon>Eukaryota</taxon>
        <taxon>Fungi</taxon>
        <taxon>Dikarya</taxon>
        <taxon>Basidiomycota</taxon>
        <taxon>Agaricomycotina</taxon>
        <taxon>Agaricomycetes</taxon>
        <taxon>Russulales</taxon>
        <taxon>Hericiaceae</taxon>
        <taxon>Dentipellis</taxon>
    </lineage>
</organism>
<gene>
    <name evidence="1" type="ORF">EVG20_g10352</name>
</gene>
<reference evidence="1 2" key="1">
    <citation type="submission" date="2019-02" db="EMBL/GenBank/DDBJ databases">
        <title>Genome sequencing of the rare red list fungi Dentipellis fragilis.</title>
        <authorList>
            <person name="Buettner E."/>
            <person name="Kellner H."/>
        </authorList>
    </citation>
    <scope>NUCLEOTIDE SEQUENCE [LARGE SCALE GENOMIC DNA]</scope>
    <source>
        <strain evidence="1 2">DSM 105465</strain>
    </source>
</reference>
<feature type="non-terminal residue" evidence="1">
    <location>
        <position position="140"/>
    </location>
</feature>
<evidence type="ECO:0000313" key="1">
    <source>
        <dbReference type="EMBL" id="TFY52901.1"/>
    </source>
</evidence>
<dbReference type="Proteomes" id="UP000298327">
    <property type="component" value="Unassembled WGS sequence"/>
</dbReference>
<accession>A0A4Y9XUS2</accession>
<sequence length="140" mass="15815">MDAVYTKLFMALNAQAVRTALAFSGAMVYDQPLLVERWRWAIFQNIGLPAARLRDLHGDRRRNLYAPSHPVGLLLLETDSGGYNKLNIMWWAESVATSTIENPSILAQYPLLDTEPGITYWWQEMVTTPFKRPVASSGCV</sequence>
<evidence type="ECO:0000313" key="2">
    <source>
        <dbReference type="Proteomes" id="UP000298327"/>
    </source>
</evidence>
<name>A0A4Y9XUS2_9AGAM</name>
<protein>
    <submittedName>
        <fullName evidence="1">Uncharacterized protein</fullName>
    </submittedName>
</protein>
<dbReference type="AlphaFoldDB" id="A0A4Y9XUS2"/>
<proteinExistence type="predicted"/>
<dbReference type="EMBL" id="SEOQ01001233">
    <property type="protein sequence ID" value="TFY52901.1"/>
    <property type="molecule type" value="Genomic_DNA"/>
</dbReference>
<comment type="caution">
    <text evidence="1">The sequence shown here is derived from an EMBL/GenBank/DDBJ whole genome shotgun (WGS) entry which is preliminary data.</text>
</comment>